<dbReference type="OrthoDB" id="9801052at2"/>
<feature type="binding site" evidence="7">
    <location>
        <position position="329"/>
    </location>
    <ligand>
        <name>substrate</name>
    </ligand>
</feature>
<dbReference type="NCBIfam" id="TIGR00508">
    <property type="entry name" value="bioA"/>
    <property type="match status" value="1"/>
</dbReference>
<dbReference type="NCBIfam" id="NF004624">
    <property type="entry name" value="PRK05964.1"/>
    <property type="match status" value="1"/>
</dbReference>
<dbReference type="Pfam" id="PF00202">
    <property type="entry name" value="Aminotran_3"/>
    <property type="match status" value="1"/>
</dbReference>
<proteinExistence type="inferred from homology"/>
<feature type="modified residue" description="N6-(pyridoxal phosphate)lysine" evidence="7">
    <location>
        <position position="329"/>
    </location>
</feature>
<feature type="compositionally biased region" description="Low complexity" evidence="8">
    <location>
        <begin position="1"/>
        <end position="19"/>
    </location>
</feature>
<evidence type="ECO:0000256" key="7">
    <source>
        <dbReference type="HAMAP-Rule" id="MF_00834"/>
    </source>
</evidence>
<keyword evidence="5 7" id="KW-0093">Biotin biosynthesis</keyword>
<dbReference type="InterPro" id="IPR015424">
    <property type="entry name" value="PyrdxlP-dep_Trfase"/>
</dbReference>
<dbReference type="EC" id="2.6.1.62" evidence="7"/>
<dbReference type="AlphaFoldDB" id="A0A418Q9F4"/>
<evidence type="ECO:0000256" key="1">
    <source>
        <dbReference type="ARBA" id="ARBA00001933"/>
    </source>
</evidence>
<feature type="binding site" evidence="7">
    <location>
        <position position="363"/>
    </location>
    <ligand>
        <name>substrate</name>
    </ligand>
</feature>
<feature type="binding site" evidence="7">
    <location>
        <begin position="364"/>
        <end position="365"/>
    </location>
    <ligand>
        <name>pyridoxal 5'-phosphate</name>
        <dbReference type="ChEBI" id="CHEBI:597326"/>
    </ligand>
</feature>
<dbReference type="PANTHER" id="PTHR42684:SF17">
    <property type="entry name" value="ADENOSYLMETHIONINE-8-AMINO-7-OXONONANOATE AMINOTRANSFERASE"/>
    <property type="match status" value="1"/>
</dbReference>
<evidence type="ECO:0000256" key="8">
    <source>
        <dbReference type="SAM" id="MobiDB-lite"/>
    </source>
</evidence>
<feature type="binding site" evidence="7">
    <location>
        <position position="300"/>
    </location>
    <ligand>
        <name>pyridoxal 5'-phosphate</name>
        <dbReference type="ChEBI" id="CHEBI:597326"/>
    </ligand>
</feature>
<reference evidence="9 10" key="1">
    <citation type="submission" date="2018-09" db="EMBL/GenBank/DDBJ databases">
        <title>Optimization and identification of Corynebacterium falsenii FN1-14 from fish paste.</title>
        <authorList>
            <person name="Daroonpunt R."/>
            <person name="Tanasupawat S."/>
        </authorList>
    </citation>
    <scope>NUCLEOTIDE SEQUENCE [LARGE SCALE GENOMIC DNA]</scope>
    <source>
        <strain evidence="9 10">FN1-14</strain>
    </source>
</reference>
<comment type="catalytic activity">
    <reaction evidence="7">
        <text>(8S)-8-amino-7-oxononanoate + S-adenosyl-L-methionine = S-adenosyl-4-methylsulfanyl-2-oxobutanoate + (7R,8S)-7,8-diammoniononanoate</text>
        <dbReference type="Rhea" id="RHEA:16861"/>
        <dbReference type="ChEBI" id="CHEBI:16490"/>
        <dbReference type="ChEBI" id="CHEBI:59789"/>
        <dbReference type="ChEBI" id="CHEBI:149468"/>
        <dbReference type="ChEBI" id="CHEBI:149469"/>
        <dbReference type="EC" id="2.6.1.62"/>
    </reaction>
</comment>
<keyword evidence="4 7" id="KW-0949">S-adenosyl-L-methionine</keyword>
<dbReference type="GO" id="GO:0004015">
    <property type="term" value="F:adenosylmethionine-8-amino-7-oxononanoate transaminase activity"/>
    <property type="evidence" value="ECO:0007669"/>
    <property type="project" value="UniProtKB-UniRule"/>
</dbReference>
<dbReference type="RefSeq" id="WP_119664403.1">
    <property type="nucleotide sequence ID" value="NZ_QXJK01000002.1"/>
</dbReference>
<keyword evidence="3 7" id="KW-0808">Transferase</keyword>
<feature type="region of interest" description="Disordered" evidence="8">
    <location>
        <begin position="1"/>
        <end position="28"/>
    </location>
</feature>
<comment type="function">
    <text evidence="7">Catalyzes the transfer of the alpha-amino group from S-adenosyl-L-methionine (SAM) to 7-keto-8-aminopelargonic acid (KAPA) to form 7,8-diaminopelargonic acid (DAPA). It is the only aminotransferase known to utilize SAM as an amino donor.</text>
</comment>
<evidence type="ECO:0000313" key="10">
    <source>
        <dbReference type="Proteomes" id="UP000285278"/>
    </source>
</evidence>
<dbReference type="InterPro" id="IPR015422">
    <property type="entry name" value="PyrdxlP-dep_Trfase_small"/>
</dbReference>
<comment type="caution">
    <text evidence="9">The sequence shown here is derived from an EMBL/GenBank/DDBJ whole genome shotgun (WGS) entry which is preliminary data.</text>
</comment>
<dbReference type="UniPathway" id="UPA00078">
    <property type="reaction ID" value="UER00160"/>
</dbReference>
<name>A0A418Q9F4_9CORY</name>
<keyword evidence="7" id="KW-0963">Cytoplasm</keyword>
<dbReference type="PANTHER" id="PTHR42684">
    <property type="entry name" value="ADENOSYLMETHIONINE-8-AMINO-7-OXONONANOATE AMINOTRANSFERASE"/>
    <property type="match status" value="1"/>
</dbReference>
<dbReference type="InterPro" id="IPR015421">
    <property type="entry name" value="PyrdxlP-dep_Trfase_major"/>
</dbReference>
<dbReference type="Gene3D" id="3.40.640.10">
    <property type="entry name" value="Type I PLP-dependent aspartate aminotransferase-like (Major domain)"/>
    <property type="match status" value="1"/>
</dbReference>
<dbReference type="GO" id="GO:0005737">
    <property type="term" value="C:cytoplasm"/>
    <property type="evidence" value="ECO:0007669"/>
    <property type="project" value="UniProtKB-SubCell"/>
</dbReference>
<keyword evidence="2 7" id="KW-0032">Aminotransferase</keyword>
<comment type="subcellular location">
    <subcellularLocation>
        <location evidence="7">Cytoplasm</location>
    </subcellularLocation>
</comment>
<keyword evidence="10" id="KW-1185">Reference proteome</keyword>
<dbReference type="Proteomes" id="UP000285278">
    <property type="component" value="Unassembled WGS sequence"/>
</dbReference>
<dbReference type="Gene3D" id="3.90.1150.10">
    <property type="entry name" value="Aspartate Aminotransferase, domain 1"/>
    <property type="match status" value="1"/>
</dbReference>
<dbReference type="GO" id="GO:0030170">
    <property type="term" value="F:pyridoxal phosphate binding"/>
    <property type="evidence" value="ECO:0007669"/>
    <property type="project" value="UniProtKB-UniRule"/>
</dbReference>
<feature type="binding site" evidence="7">
    <location>
        <position position="449"/>
    </location>
    <ligand>
        <name>substrate</name>
    </ligand>
</feature>
<evidence type="ECO:0000313" key="9">
    <source>
        <dbReference type="EMBL" id="RIX36314.1"/>
    </source>
</evidence>
<sequence>MLASPAAQSPTAQSPSDQPRTPTPSAQPWTAERIIEADQRYVWHPYAPRTLADTDGEAFQTAQAVASTEGVNLHLADGRTVIDGMSSWWAACHGHGHPHLVEAAHRQIDRMSHVMFGGLTHQPAAELAERLVNWVNSGEAAAAADQGHGERLTGDPMDGVFYSDSGSVAVEVALKMALQYQRGTGNPHRDRFLTWRSGYHGDTQGPMSVCDPDGGMHALWEGTLTRQHFVPAPPAMGATEQQRADYLADLERSLVEAGNIAAVIVEPIVQGAGGMRFHDAELITGLREICDRTGTLLILDEIATGFGRTGHALACHAAGVLPDILCLGKALTGGFMSFAATLTSARVARGIDSPSGGGALMHGPTFMGNPLACSVAGAALDLIESGYWRESVPRIEAGLQRLHDVCGPADNPAVADVRVLGAIGVVEMREPIDMRTATDALLDSGVWLRPFGRLLYTMPPFISTDEDIATIVNAMARTVAQLAR</sequence>
<dbReference type="InterPro" id="IPR049704">
    <property type="entry name" value="Aminotrans_3_PPA_site"/>
</dbReference>
<dbReference type="InterPro" id="IPR005815">
    <property type="entry name" value="BioA"/>
</dbReference>
<feature type="binding site" evidence="7">
    <location>
        <begin position="166"/>
        <end position="167"/>
    </location>
    <ligand>
        <name>pyridoxal 5'-phosphate</name>
        <dbReference type="ChEBI" id="CHEBI:597326"/>
    </ligand>
</feature>
<dbReference type="InterPro" id="IPR005814">
    <property type="entry name" value="Aminotrans_3"/>
</dbReference>
<evidence type="ECO:0000256" key="5">
    <source>
        <dbReference type="ARBA" id="ARBA00022756"/>
    </source>
</evidence>
<comment type="subunit">
    <text evidence="7">Homodimer.</text>
</comment>
<evidence type="ECO:0000256" key="4">
    <source>
        <dbReference type="ARBA" id="ARBA00022691"/>
    </source>
</evidence>
<dbReference type="PROSITE" id="PS00600">
    <property type="entry name" value="AA_TRANSFER_CLASS_3"/>
    <property type="match status" value="1"/>
</dbReference>
<keyword evidence="6 7" id="KW-0663">Pyridoxal phosphate</keyword>
<dbReference type="EMBL" id="QXJK01000002">
    <property type="protein sequence ID" value="RIX36314.1"/>
    <property type="molecule type" value="Genomic_DNA"/>
</dbReference>
<dbReference type="CDD" id="cd00610">
    <property type="entry name" value="OAT_like"/>
    <property type="match status" value="1"/>
</dbReference>
<protein>
    <recommendedName>
        <fullName evidence="7">Adenosylmethionine-8-amino-7-oxononanoate aminotransferase</fullName>
        <ecNumber evidence="7">2.6.1.62</ecNumber>
    </recommendedName>
    <alternativeName>
        <fullName evidence="7">7,8-diamino-pelargonic acid aminotransferase</fullName>
        <shortName evidence="7">DAPA AT</shortName>
        <shortName evidence="7">DAPA aminotransferase</shortName>
    </alternativeName>
    <alternativeName>
        <fullName evidence="7">7,8-diaminononanoate synthase</fullName>
        <shortName evidence="7">DANS</shortName>
    </alternativeName>
    <alternativeName>
        <fullName evidence="7">Diaminopelargonic acid synthase</fullName>
    </alternativeName>
</protein>
<dbReference type="HAMAP" id="MF_00834">
    <property type="entry name" value="BioA"/>
    <property type="match status" value="1"/>
</dbReference>
<organism evidence="9 10">
    <name type="scientific">Corynebacterium falsenii</name>
    <dbReference type="NCBI Taxonomy" id="108486"/>
    <lineage>
        <taxon>Bacteria</taxon>
        <taxon>Bacillati</taxon>
        <taxon>Actinomycetota</taxon>
        <taxon>Actinomycetes</taxon>
        <taxon>Mycobacteriales</taxon>
        <taxon>Corynebacteriaceae</taxon>
        <taxon>Corynebacterium</taxon>
    </lineage>
</organism>
<accession>A0A418Q9F4</accession>
<dbReference type="SUPFAM" id="SSF53383">
    <property type="entry name" value="PLP-dependent transferases"/>
    <property type="match status" value="1"/>
</dbReference>
<evidence type="ECO:0000256" key="2">
    <source>
        <dbReference type="ARBA" id="ARBA00022576"/>
    </source>
</evidence>
<feature type="binding site" evidence="7">
    <location>
        <position position="88"/>
    </location>
    <ligand>
        <name>substrate</name>
    </ligand>
</feature>
<comment type="pathway">
    <text evidence="7">Cofactor biosynthesis; biotin biosynthesis; 7,8-diaminononanoate from 8-amino-7-oxononanoate (SAM route): step 1/1.</text>
</comment>
<evidence type="ECO:0000256" key="3">
    <source>
        <dbReference type="ARBA" id="ARBA00022679"/>
    </source>
</evidence>
<feature type="binding site" evidence="7">
    <location>
        <position position="199"/>
    </location>
    <ligand>
        <name>substrate</name>
    </ligand>
</feature>
<dbReference type="STRING" id="1451189.CFAL_00625"/>
<comment type="cofactor">
    <cofactor evidence="1 7">
        <name>pyridoxal 5'-phosphate</name>
        <dbReference type="ChEBI" id="CHEBI:597326"/>
    </cofactor>
</comment>
<feature type="site" description="Participates in the substrate recognition with KAPA and in a stacking interaction with the adenine ring of SAM" evidence="7">
    <location>
        <position position="46"/>
    </location>
</feature>
<dbReference type="GO" id="GO:0009102">
    <property type="term" value="P:biotin biosynthetic process"/>
    <property type="evidence" value="ECO:0007669"/>
    <property type="project" value="UniProtKB-UniRule"/>
</dbReference>
<comment type="similarity">
    <text evidence="7">Belongs to the class-III pyridoxal-phosphate-dependent aminotransferase family. BioA subfamily.</text>
</comment>
<gene>
    <name evidence="7" type="primary">bioA</name>
    <name evidence="9" type="ORF">D3M95_01765</name>
</gene>
<evidence type="ECO:0000256" key="6">
    <source>
        <dbReference type="ARBA" id="ARBA00022898"/>
    </source>
</evidence>